<keyword evidence="4 9" id="KW-0689">Ribosomal protein</keyword>
<evidence type="ECO:0000256" key="1">
    <source>
        <dbReference type="ARBA" id="ARBA00007465"/>
    </source>
</evidence>
<dbReference type="InterPro" id="IPR002942">
    <property type="entry name" value="S4_RNA-bd"/>
</dbReference>
<dbReference type="CDD" id="cd00165">
    <property type="entry name" value="S4"/>
    <property type="match status" value="1"/>
</dbReference>
<protein>
    <submittedName>
        <fullName evidence="9">Ribosomal protein S4</fullName>
    </submittedName>
</protein>
<dbReference type="OrthoDB" id="1697570at2759"/>
<dbReference type="InterPro" id="IPR005710">
    <property type="entry name" value="Ribosomal_uS4_euk/arc"/>
</dbReference>
<dbReference type="EMBL" id="LGUB01000124">
    <property type="protein sequence ID" value="KRH94172.1"/>
    <property type="molecule type" value="Genomic_DNA"/>
</dbReference>
<dbReference type="AlphaFoldDB" id="A0A0R0LY00"/>
<keyword evidence="2" id="KW-0699">rRNA-binding</keyword>
<evidence type="ECO:0000256" key="2">
    <source>
        <dbReference type="ARBA" id="ARBA00022730"/>
    </source>
</evidence>
<keyword evidence="5" id="KW-0687">Ribonucleoprotein</keyword>
<feature type="domain" description="Small ribosomal subunit protein uS4 N-terminal" evidence="8">
    <location>
        <begin position="3"/>
        <end position="112"/>
    </location>
</feature>
<proteinExistence type="inferred from homology"/>
<dbReference type="GO" id="GO:0006412">
    <property type="term" value="P:translation"/>
    <property type="evidence" value="ECO:0007669"/>
    <property type="project" value="InterPro"/>
</dbReference>
<dbReference type="Gene3D" id="3.10.290.10">
    <property type="entry name" value="RNA-binding S4 domain"/>
    <property type="match status" value="1"/>
</dbReference>
<dbReference type="VEuPathDB" id="MicrosporidiaDB:M153_3560004869"/>
<gene>
    <name evidence="9" type="ORF">M153_3560004869</name>
</gene>
<dbReference type="PANTHER" id="PTHR11831">
    <property type="entry name" value="30S 40S RIBOSOMAL PROTEIN"/>
    <property type="match status" value="1"/>
</dbReference>
<evidence type="ECO:0000259" key="7">
    <source>
        <dbReference type="SMART" id="SM00363"/>
    </source>
</evidence>
<dbReference type="SMART" id="SM00363">
    <property type="entry name" value="S4"/>
    <property type="match status" value="1"/>
</dbReference>
<dbReference type="NCBIfam" id="TIGR01018">
    <property type="entry name" value="uS4_arch"/>
    <property type="match status" value="1"/>
</dbReference>
<dbReference type="GO" id="GO:0019843">
    <property type="term" value="F:rRNA binding"/>
    <property type="evidence" value="ECO:0007669"/>
    <property type="project" value="UniProtKB-KW"/>
</dbReference>
<dbReference type="PANTHER" id="PTHR11831:SF5">
    <property type="entry name" value="40S RIBOSOMAL PROTEIN S9"/>
    <property type="match status" value="1"/>
</dbReference>
<feature type="domain" description="RNA-binding S4" evidence="7">
    <location>
        <begin position="113"/>
        <end position="173"/>
    </location>
</feature>
<accession>A0A0R0LY00</accession>
<keyword evidence="3 6" id="KW-0694">RNA-binding</keyword>
<dbReference type="GO" id="GO:0003735">
    <property type="term" value="F:structural constituent of ribosome"/>
    <property type="evidence" value="ECO:0007669"/>
    <property type="project" value="InterPro"/>
</dbReference>
<dbReference type="GO" id="GO:0015935">
    <property type="term" value="C:small ribosomal subunit"/>
    <property type="evidence" value="ECO:0007669"/>
    <property type="project" value="InterPro"/>
</dbReference>
<evidence type="ECO:0000256" key="3">
    <source>
        <dbReference type="ARBA" id="ARBA00022884"/>
    </source>
</evidence>
<dbReference type="InterPro" id="IPR036986">
    <property type="entry name" value="S4_RNA-bd_sf"/>
</dbReference>
<comment type="caution">
    <text evidence="9">The sequence shown here is derived from an EMBL/GenBank/DDBJ whole genome shotgun (WGS) entry which is preliminary data.</text>
</comment>
<dbReference type="SUPFAM" id="SSF55174">
    <property type="entry name" value="Alpha-L RNA-binding motif"/>
    <property type="match status" value="1"/>
</dbReference>
<dbReference type="InterPro" id="IPR022801">
    <property type="entry name" value="Ribosomal_uS4"/>
</dbReference>
<dbReference type="Pfam" id="PF01479">
    <property type="entry name" value="S4"/>
    <property type="match status" value="1"/>
</dbReference>
<dbReference type="SMART" id="SM01390">
    <property type="entry name" value="Ribosomal_S4"/>
    <property type="match status" value="1"/>
</dbReference>
<name>A0A0R0LY00_9MICR</name>
<dbReference type="GO" id="GO:0042274">
    <property type="term" value="P:ribosomal small subunit biogenesis"/>
    <property type="evidence" value="ECO:0007669"/>
    <property type="project" value="TreeGrafter"/>
</dbReference>
<evidence type="ECO:0000313" key="10">
    <source>
        <dbReference type="Proteomes" id="UP000051530"/>
    </source>
</evidence>
<evidence type="ECO:0000256" key="5">
    <source>
        <dbReference type="ARBA" id="ARBA00023274"/>
    </source>
</evidence>
<organism evidence="9 10">
    <name type="scientific">Pseudoloma neurophilia</name>
    <dbReference type="NCBI Taxonomy" id="146866"/>
    <lineage>
        <taxon>Eukaryota</taxon>
        <taxon>Fungi</taxon>
        <taxon>Fungi incertae sedis</taxon>
        <taxon>Microsporidia</taxon>
        <taxon>Pseudoloma</taxon>
    </lineage>
</organism>
<sequence>MVKTKGTKRYRTPQKPFDRDRLISEMKLIGEYGLRNKKELWTINHLTNIIKKRAKDLLITNDQNELIVCGRALLNKLIKMKIFSDDINLIKKEEIIKNLERILDLEVSSILERRLQQRVTELGLASSVHQARNLIYMRRIMVKGRIVNKPGYIVSGDDEAYIELREVVSKKGEEVVEAE</sequence>
<evidence type="ECO:0000313" key="9">
    <source>
        <dbReference type="EMBL" id="KRH94172.1"/>
    </source>
</evidence>
<comment type="similarity">
    <text evidence="1">Belongs to the universal ribosomal protein uS4 family.</text>
</comment>
<keyword evidence="10" id="KW-1185">Reference proteome</keyword>
<dbReference type="Proteomes" id="UP000051530">
    <property type="component" value="Unassembled WGS sequence"/>
</dbReference>
<evidence type="ECO:0000256" key="6">
    <source>
        <dbReference type="PROSITE-ProRule" id="PRU00182"/>
    </source>
</evidence>
<evidence type="ECO:0000259" key="8">
    <source>
        <dbReference type="SMART" id="SM01390"/>
    </source>
</evidence>
<dbReference type="InterPro" id="IPR001912">
    <property type="entry name" value="Ribosomal_uS4_N"/>
</dbReference>
<reference evidence="9 10" key="1">
    <citation type="submission" date="2015-07" db="EMBL/GenBank/DDBJ databases">
        <title>The genome of Pseudoloma neurophilia, a relevant intracellular parasite of the zebrafish.</title>
        <authorList>
            <person name="Ndikumana S."/>
            <person name="Pelin A."/>
            <person name="Sanders J."/>
            <person name="Corradi N."/>
        </authorList>
    </citation>
    <scope>NUCLEOTIDE SEQUENCE [LARGE SCALE GENOMIC DNA]</scope>
    <source>
        <strain evidence="9 10">MK1</strain>
    </source>
</reference>
<dbReference type="PROSITE" id="PS50889">
    <property type="entry name" value="S4"/>
    <property type="match status" value="1"/>
</dbReference>
<evidence type="ECO:0000256" key="4">
    <source>
        <dbReference type="ARBA" id="ARBA00022980"/>
    </source>
</evidence>